<comment type="subcellular location">
    <subcellularLocation>
        <location evidence="1">Endomembrane system</location>
        <topology evidence="1">Multi-pass membrane protein</topology>
    </subcellularLocation>
</comment>
<keyword evidence="6" id="KW-0630">Potassium</keyword>
<evidence type="ECO:0000313" key="12">
    <source>
        <dbReference type="EMBL" id="MXP14955.1"/>
    </source>
</evidence>
<dbReference type="PANTHER" id="PTHR46157">
    <property type="entry name" value="K(+) EFFLUX ANTIPORTER 3, CHLOROPLASTIC"/>
    <property type="match status" value="1"/>
</dbReference>
<feature type="transmembrane region" description="Helical" evidence="10">
    <location>
        <begin position="274"/>
        <end position="293"/>
    </location>
</feature>
<dbReference type="GO" id="GO:0015297">
    <property type="term" value="F:antiporter activity"/>
    <property type="evidence" value="ECO:0007669"/>
    <property type="project" value="UniProtKB-KW"/>
</dbReference>
<evidence type="ECO:0000259" key="11">
    <source>
        <dbReference type="PROSITE" id="PS51201"/>
    </source>
</evidence>
<evidence type="ECO:0000256" key="4">
    <source>
        <dbReference type="ARBA" id="ARBA00022538"/>
    </source>
</evidence>
<feature type="transmembrane region" description="Helical" evidence="10">
    <location>
        <begin position="6"/>
        <end position="26"/>
    </location>
</feature>
<dbReference type="RefSeq" id="WP_160601551.1">
    <property type="nucleotide sequence ID" value="NZ_WTYU01000002.1"/>
</dbReference>
<evidence type="ECO:0000256" key="9">
    <source>
        <dbReference type="ARBA" id="ARBA00023136"/>
    </source>
</evidence>
<keyword evidence="8" id="KW-0406">Ion transport</keyword>
<dbReference type="GO" id="GO:0006813">
    <property type="term" value="P:potassium ion transport"/>
    <property type="evidence" value="ECO:0007669"/>
    <property type="project" value="UniProtKB-KW"/>
</dbReference>
<sequence>MAHEGASLLRDGVLMLGFALAFVLLFRRFGLGATLGYLVAGAVVGPQVLGLVGGADQMIGIAELGIVMLLFVVGLELDPARLWRMKNAIFGLGLAQVVACGLAVTAVIYLAASYPLAAALALGLPLGLSSTAQVLPMLQSSGRLRTPFGERAFAILLFQDLSIIPLITIVAAMSADQGGEAGVPGWQLALLTLVAIAGLIAAGRFFLRPLFRLIGNLNEREMFVVASLFTVLASAFVMELLGLSTALGAFIAGVMLASTPYRHELEADIEPFRSILLGLFFLAVGMMLDLGAIAENPVFVIAMAAALIVVKTLIILGIGLAVGMAWRAALALGLLLSQGGEFGFVLFSQAQDGGLISAEAASLFGAIVTLSMATTPFLMMAASRFRQPARASAEREAPHGDGASALIIGFGRFGQGVAQMLQAAGVRLTLIDSDVDQIDVAGEFGAKVYYGDGTRMDLLRQAGAAEATVIAFCIDKDQLSAEMLHGIKEAFPQAGLYVRVYDRRTVIKLRGAPVDYMARELIESAVGMGREALGGLGLSLQEIERAEDIFRSRDAARLSAQLVEGDLHAEKERFMPGVGTEQ</sequence>
<dbReference type="InterPro" id="IPR036291">
    <property type="entry name" value="NAD(P)-bd_dom_sf"/>
</dbReference>
<feature type="transmembrane region" description="Helical" evidence="10">
    <location>
        <begin position="299"/>
        <end position="322"/>
    </location>
</feature>
<evidence type="ECO:0000256" key="1">
    <source>
        <dbReference type="ARBA" id="ARBA00004127"/>
    </source>
</evidence>
<keyword evidence="2" id="KW-0813">Transport</keyword>
<feature type="domain" description="RCK N-terminal" evidence="11">
    <location>
        <begin position="402"/>
        <end position="526"/>
    </location>
</feature>
<feature type="transmembrane region" description="Helical" evidence="10">
    <location>
        <begin position="360"/>
        <end position="382"/>
    </location>
</feature>
<dbReference type="PROSITE" id="PS51201">
    <property type="entry name" value="RCK_N"/>
    <property type="match status" value="1"/>
</dbReference>
<evidence type="ECO:0000256" key="3">
    <source>
        <dbReference type="ARBA" id="ARBA00022449"/>
    </source>
</evidence>
<evidence type="ECO:0000256" key="8">
    <source>
        <dbReference type="ARBA" id="ARBA00023065"/>
    </source>
</evidence>
<dbReference type="PANTHER" id="PTHR46157:SF8">
    <property type="entry name" value="GLUTATHIONE-REGULATED POTASSIUM-EFFLUX SYSTEM PROTEIN"/>
    <property type="match status" value="1"/>
</dbReference>
<feature type="transmembrane region" description="Helical" evidence="10">
    <location>
        <begin position="219"/>
        <end position="237"/>
    </location>
</feature>
<evidence type="ECO:0000313" key="13">
    <source>
        <dbReference type="Proteomes" id="UP000473531"/>
    </source>
</evidence>
<feature type="transmembrane region" description="Helical" evidence="10">
    <location>
        <begin position="329"/>
        <end position="348"/>
    </location>
</feature>
<evidence type="ECO:0000256" key="2">
    <source>
        <dbReference type="ARBA" id="ARBA00022448"/>
    </source>
</evidence>
<evidence type="ECO:0000256" key="10">
    <source>
        <dbReference type="SAM" id="Phobius"/>
    </source>
</evidence>
<keyword evidence="7 10" id="KW-1133">Transmembrane helix</keyword>
<feature type="transmembrane region" description="Helical" evidence="10">
    <location>
        <begin position="152"/>
        <end position="173"/>
    </location>
</feature>
<keyword evidence="3" id="KW-0050">Antiport</keyword>
<keyword evidence="13" id="KW-1185">Reference proteome</keyword>
<dbReference type="GO" id="GO:0005886">
    <property type="term" value="C:plasma membrane"/>
    <property type="evidence" value="ECO:0007669"/>
    <property type="project" value="TreeGrafter"/>
</dbReference>
<dbReference type="InterPro" id="IPR003148">
    <property type="entry name" value="RCK_N"/>
</dbReference>
<evidence type="ECO:0000256" key="5">
    <source>
        <dbReference type="ARBA" id="ARBA00022692"/>
    </source>
</evidence>
<dbReference type="Gene3D" id="1.20.1530.20">
    <property type="match status" value="1"/>
</dbReference>
<name>A0A6L7GHH2_9SPHN</name>
<dbReference type="GO" id="GO:0012505">
    <property type="term" value="C:endomembrane system"/>
    <property type="evidence" value="ECO:0007669"/>
    <property type="project" value="UniProtKB-SubCell"/>
</dbReference>
<protein>
    <submittedName>
        <fullName evidence="12">Sodium:proton exchanger</fullName>
    </submittedName>
</protein>
<feature type="transmembrane region" description="Helical" evidence="10">
    <location>
        <begin position="58"/>
        <end position="77"/>
    </location>
</feature>
<dbReference type="Pfam" id="PF02254">
    <property type="entry name" value="TrkA_N"/>
    <property type="match status" value="1"/>
</dbReference>
<organism evidence="12 13">
    <name type="scientific">Allopontixanthobacter confluentis</name>
    <dbReference type="NCBI Taxonomy" id="1849021"/>
    <lineage>
        <taxon>Bacteria</taxon>
        <taxon>Pseudomonadati</taxon>
        <taxon>Pseudomonadota</taxon>
        <taxon>Alphaproteobacteria</taxon>
        <taxon>Sphingomonadales</taxon>
        <taxon>Erythrobacteraceae</taxon>
        <taxon>Allopontixanthobacter</taxon>
    </lineage>
</organism>
<dbReference type="AlphaFoldDB" id="A0A6L7GHH2"/>
<evidence type="ECO:0000256" key="7">
    <source>
        <dbReference type="ARBA" id="ARBA00022989"/>
    </source>
</evidence>
<gene>
    <name evidence="12" type="ORF">GRI44_09375</name>
</gene>
<feature type="transmembrane region" description="Helical" evidence="10">
    <location>
        <begin position="118"/>
        <end position="140"/>
    </location>
</feature>
<dbReference type="InterPro" id="IPR006153">
    <property type="entry name" value="Cation/H_exchanger_TM"/>
</dbReference>
<dbReference type="Pfam" id="PF00999">
    <property type="entry name" value="Na_H_Exchanger"/>
    <property type="match status" value="1"/>
</dbReference>
<dbReference type="FunFam" id="3.40.50.720:FF:000036">
    <property type="entry name" value="Glutathione-regulated potassium-efflux system protein KefB"/>
    <property type="match status" value="1"/>
</dbReference>
<dbReference type="InterPro" id="IPR038770">
    <property type="entry name" value="Na+/solute_symporter_sf"/>
</dbReference>
<comment type="caution">
    <text evidence="12">The sequence shown here is derived from an EMBL/GenBank/DDBJ whole genome shotgun (WGS) entry which is preliminary data.</text>
</comment>
<keyword evidence="5 10" id="KW-0812">Transmembrane</keyword>
<feature type="transmembrane region" description="Helical" evidence="10">
    <location>
        <begin position="185"/>
        <end position="207"/>
    </location>
</feature>
<keyword evidence="9 10" id="KW-0472">Membrane</keyword>
<accession>A0A6L7GHH2</accession>
<proteinExistence type="predicted"/>
<keyword evidence="4" id="KW-0633">Potassium transport</keyword>
<dbReference type="GO" id="GO:1902600">
    <property type="term" value="P:proton transmembrane transport"/>
    <property type="evidence" value="ECO:0007669"/>
    <property type="project" value="InterPro"/>
</dbReference>
<dbReference type="Proteomes" id="UP000473531">
    <property type="component" value="Unassembled WGS sequence"/>
</dbReference>
<dbReference type="OrthoDB" id="9781411at2"/>
<dbReference type="SUPFAM" id="SSF51735">
    <property type="entry name" value="NAD(P)-binding Rossmann-fold domains"/>
    <property type="match status" value="1"/>
</dbReference>
<evidence type="ECO:0000256" key="6">
    <source>
        <dbReference type="ARBA" id="ARBA00022958"/>
    </source>
</evidence>
<reference evidence="12 13" key="1">
    <citation type="submission" date="2019-12" db="EMBL/GenBank/DDBJ databases">
        <title>Genomic-based taxomic classification of the family Erythrobacteraceae.</title>
        <authorList>
            <person name="Xu L."/>
        </authorList>
    </citation>
    <scope>NUCLEOTIDE SEQUENCE [LARGE SCALE GENOMIC DNA]</scope>
    <source>
        <strain evidence="12 13">KCTC 52259</strain>
    </source>
</reference>
<feature type="transmembrane region" description="Helical" evidence="10">
    <location>
        <begin position="89"/>
        <end position="112"/>
    </location>
</feature>
<dbReference type="Gene3D" id="3.40.50.720">
    <property type="entry name" value="NAD(P)-binding Rossmann-like Domain"/>
    <property type="match status" value="1"/>
</dbReference>
<dbReference type="EMBL" id="WTYU01000002">
    <property type="protein sequence ID" value="MXP14955.1"/>
    <property type="molecule type" value="Genomic_DNA"/>
</dbReference>